<protein>
    <submittedName>
        <fullName evidence="2">Uncharacterized protein</fullName>
    </submittedName>
</protein>
<evidence type="ECO:0000313" key="3">
    <source>
        <dbReference type="Proteomes" id="UP001374803"/>
    </source>
</evidence>
<evidence type="ECO:0000313" key="2">
    <source>
        <dbReference type="EMBL" id="WXB01960.1"/>
    </source>
</evidence>
<feature type="region of interest" description="Disordered" evidence="1">
    <location>
        <begin position="84"/>
        <end position="109"/>
    </location>
</feature>
<sequence>MARTNAKPLGTGEQMSFVDKYSPYRLVVDRERVACVFVEFVEPEMKSVRQANFIVRCVSGRLRPSASASLVMITARLSRTFDKRRRLATDSRPQASANDASQQHAQTCTPAERHSYFRAGKVTDALRALGPSVDMVCTVPVAPSFAAAAL</sequence>
<name>A0ABZ2KV52_9BACT</name>
<organism evidence="2 3">
    <name type="scientific">Pendulispora rubella</name>
    <dbReference type="NCBI Taxonomy" id="2741070"/>
    <lineage>
        <taxon>Bacteria</taxon>
        <taxon>Pseudomonadati</taxon>
        <taxon>Myxococcota</taxon>
        <taxon>Myxococcia</taxon>
        <taxon>Myxococcales</taxon>
        <taxon>Sorangiineae</taxon>
        <taxon>Pendulisporaceae</taxon>
        <taxon>Pendulispora</taxon>
    </lineage>
</organism>
<evidence type="ECO:0000256" key="1">
    <source>
        <dbReference type="SAM" id="MobiDB-lite"/>
    </source>
</evidence>
<gene>
    <name evidence="2" type="ORF">LVJ94_34215</name>
</gene>
<reference evidence="2" key="1">
    <citation type="submission" date="2021-12" db="EMBL/GenBank/DDBJ databases">
        <title>Discovery of the Pendulisporaceae a myxobacterial family with distinct sporulation behavior and unique specialized metabolism.</title>
        <authorList>
            <person name="Garcia R."/>
            <person name="Popoff A."/>
            <person name="Bader C.D."/>
            <person name="Loehr J."/>
            <person name="Walesch S."/>
            <person name="Walt C."/>
            <person name="Boldt J."/>
            <person name="Bunk B."/>
            <person name="Haeckl F.J.F.P.J."/>
            <person name="Gunesch A.P."/>
            <person name="Birkelbach J."/>
            <person name="Nuebel U."/>
            <person name="Pietschmann T."/>
            <person name="Bach T."/>
            <person name="Mueller R."/>
        </authorList>
    </citation>
    <scope>NUCLEOTIDE SEQUENCE</scope>
    <source>
        <strain evidence="2">MSr11367</strain>
    </source>
</reference>
<dbReference type="EMBL" id="CP089983">
    <property type="protein sequence ID" value="WXB01960.1"/>
    <property type="molecule type" value="Genomic_DNA"/>
</dbReference>
<feature type="compositionally biased region" description="Polar residues" evidence="1">
    <location>
        <begin position="91"/>
        <end position="109"/>
    </location>
</feature>
<proteinExistence type="predicted"/>
<dbReference type="RefSeq" id="WP_394831581.1">
    <property type="nucleotide sequence ID" value="NZ_CP089929.1"/>
</dbReference>
<accession>A0ABZ2KV52</accession>
<dbReference type="Proteomes" id="UP001374803">
    <property type="component" value="Chromosome"/>
</dbReference>
<keyword evidence="3" id="KW-1185">Reference proteome</keyword>